<feature type="region of interest" description="Disordered" evidence="6">
    <location>
        <begin position="1"/>
        <end position="52"/>
    </location>
</feature>
<dbReference type="CDD" id="cd12148">
    <property type="entry name" value="fungal_TF_MHR"/>
    <property type="match status" value="1"/>
</dbReference>
<organism evidence="8 9">
    <name type="scientific">Cryptococcus deuterogattii Ram5</name>
    <dbReference type="NCBI Taxonomy" id="1296110"/>
    <lineage>
        <taxon>Eukaryota</taxon>
        <taxon>Fungi</taxon>
        <taxon>Dikarya</taxon>
        <taxon>Basidiomycota</taxon>
        <taxon>Agaricomycotina</taxon>
        <taxon>Tremellomycetes</taxon>
        <taxon>Tremellales</taxon>
        <taxon>Cryptococcaceae</taxon>
        <taxon>Cryptococcus</taxon>
        <taxon>Cryptococcus gattii species complex</taxon>
    </lineage>
</organism>
<sequence>MTSSPRDGRPSPSPDPRNTSREGREHSVSSDVSNGTKNSPKRKRNEDSSPKALQACDRCRTKKIKCHPAESSSFCRSCTIDSLSCTYDLPITASRTKRIQRGLSTHPQTTQQLSSIPSGQTDARPSNPAEHFTFDLETTARYGRVETYRDRDMEASEKRETESTFTTGLVLRQEGCTVGLTQGRASPSVRREGPTALSYILHSTPTLPIANLSEFDHANGFSMRFSPSDPSVDGDGFILVTTETTTSSTVYGQAVEPPPYVFEALHSPSWKEVVNRLAMTFIDHISPFMPVVVRGEMDEVGQLALYAMAGVAAARRDCPREIFDCLRYIIMQEIHDRDVLSNPTRQNVQILLITCLVDELAFNSGTAPPPSVQRTRLSAAICMARDLNMDQPARGTVVGESDARIWQCAAIIDQWNTARYGVRPLVHKFSSSLATPSTDLIDNKFFQHLYSLSTVLRRIIDRVYGVEGLKNTKDEDLLQIAEEVLRWKSDLPRDLQFTGESSSLPSGILHILHTAVMILLYRPFMRWSFIVPQYLSFDLNLEVWTLICPAARSSLEWAANLRDPSELLFFGPYALGLSCLIQYHSYARRREWDGVVVLERLLTNGIEKWAPRWAHLPLQAAQLSIVQLLYSSTQRILPSSFHHSNTSTRGLNPTPGIFNRLSETAVNGITFLKDPSHPKGGVLVATRQAAREVRDLPPGTVIIGGPLSPEEVDGNVVVSGRTQTRPVGGKEHGMSLSNEGEAVVPTDDGRGTARMMPLASIPGLSALPNSESANVLNSFARLAGSRFADHYMSDPSIDGAIASTSTADWEAIVSSMTYPGF</sequence>
<keyword evidence="9" id="KW-1185">Reference proteome</keyword>
<keyword evidence="5" id="KW-0539">Nucleus</keyword>
<dbReference type="GO" id="GO:0003677">
    <property type="term" value="F:DNA binding"/>
    <property type="evidence" value="ECO:0007669"/>
    <property type="project" value="UniProtKB-KW"/>
</dbReference>
<dbReference type="HOGENOM" id="CLU_344526_0_0_1"/>
<dbReference type="CDD" id="cd00067">
    <property type="entry name" value="GAL4"/>
    <property type="match status" value="1"/>
</dbReference>
<evidence type="ECO:0000256" key="6">
    <source>
        <dbReference type="SAM" id="MobiDB-lite"/>
    </source>
</evidence>
<reference evidence="8 9" key="1">
    <citation type="submission" date="2015-01" db="EMBL/GenBank/DDBJ databases">
        <title>The Genome Sequence of Cryptococcus gattii Ram5.</title>
        <authorList>
            <consortium name="The Broad Institute Genomics Platform"/>
            <person name="Cuomo C."/>
            <person name="Litvintseva A."/>
            <person name="Chen Y."/>
            <person name="Heitman J."/>
            <person name="Sun S."/>
            <person name="Springer D."/>
            <person name="Dromer F."/>
            <person name="Young S."/>
            <person name="Zeng Q."/>
            <person name="Gargeya S."/>
            <person name="Abouelleil A."/>
            <person name="Alvarado L."/>
            <person name="Chapman S.B."/>
            <person name="Gainer-Dewar J."/>
            <person name="Goldberg J."/>
            <person name="Griggs A."/>
            <person name="Gujja S."/>
            <person name="Hansen M."/>
            <person name="Howarth C."/>
            <person name="Imamovic A."/>
            <person name="Larimer J."/>
            <person name="Murphy C."/>
            <person name="Naylor J."/>
            <person name="Pearson M."/>
            <person name="Priest M."/>
            <person name="Roberts A."/>
            <person name="Saif S."/>
            <person name="Shea T."/>
            <person name="Sykes S."/>
            <person name="Wortman J."/>
            <person name="Nusbaum C."/>
            <person name="Birren B."/>
        </authorList>
    </citation>
    <scope>NUCLEOTIDE SEQUENCE [LARGE SCALE GENOMIC DNA]</scope>
    <source>
        <strain evidence="8 9">Ram5</strain>
    </source>
</reference>
<dbReference type="Gene3D" id="4.10.240.10">
    <property type="entry name" value="Zn(2)-C6 fungal-type DNA-binding domain"/>
    <property type="match status" value="1"/>
</dbReference>
<dbReference type="OrthoDB" id="2574141at2759"/>
<feature type="compositionally biased region" description="Polar residues" evidence="6">
    <location>
        <begin position="102"/>
        <end position="124"/>
    </location>
</feature>
<evidence type="ECO:0000256" key="5">
    <source>
        <dbReference type="ARBA" id="ARBA00023242"/>
    </source>
</evidence>
<dbReference type="SMART" id="SM00066">
    <property type="entry name" value="GAL4"/>
    <property type="match status" value="1"/>
</dbReference>
<keyword evidence="2" id="KW-0805">Transcription regulation</keyword>
<evidence type="ECO:0000256" key="3">
    <source>
        <dbReference type="ARBA" id="ARBA00023125"/>
    </source>
</evidence>
<dbReference type="SUPFAM" id="SSF57701">
    <property type="entry name" value="Zn2/Cys6 DNA-binding domain"/>
    <property type="match status" value="1"/>
</dbReference>
<feature type="domain" description="Zn(2)-C6 fungal-type" evidence="7">
    <location>
        <begin position="55"/>
        <end position="87"/>
    </location>
</feature>
<feature type="region of interest" description="Disordered" evidence="6">
    <location>
        <begin position="721"/>
        <end position="742"/>
    </location>
</feature>
<evidence type="ECO:0000313" key="8">
    <source>
        <dbReference type="EMBL" id="KIR43908.1"/>
    </source>
</evidence>
<gene>
    <name evidence="8" type="ORF">I313_00754</name>
</gene>
<protein>
    <recommendedName>
        <fullName evidence="7">Zn(2)-C6 fungal-type domain-containing protein</fullName>
    </recommendedName>
</protein>
<dbReference type="AlphaFoldDB" id="A0A0D0U6S8"/>
<dbReference type="Pfam" id="PF00172">
    <property type="entry name" value="Zn_clus"/>
    <property type="match status" value="1"/>
</dbReference>
<evidence type="ECO:0000256" key="4">
    <source>
        <dbReference type="ARBA" id="ARBA00023163"/>
    </source>
</evidence>
<dbReference type="PROSITE" id="PS00463">
    <property type="entry name" value="ZN2_CY6_FUNGAL_1"/>
    <property type="match status" value="1"/>
</dbReference>
<dbReference type="PROSITE" id="PS50048">
    <property type="entry name" value="ZN2_CY6_FUNGAL_2"/>
    <property type="match status" value="1"/>
</dbReference>
<dbReference type="InterPro" id="IPR036864">
    <property type="entry name" value="Zn2-C6_fun-type_DNA-bd_sf"/>
</dbReference>
<dbReference type="InterPro" id="IPR001138">
    <property type="entry name" value="Zn2Cys6_DnaBD"/>
</dbReference>
<accession>A0A0D0U6S8</accession>
<name>A0A0D0U6S8_9TREE</name>
<dbReference type="GO" id="GO:0008270">
    <property type="term" value="F:zinc ion binding"/>
    <property type="evidence" value="ECO:0007669"/>
    <property type="project" value="InterPro"/>
</dbReference>
<dbReference type="Proteomes" id="UP000053392">
    <property type="component" value="Unassembled WGS sequence"/>
</dbReference>
<dbReference type="GO" id="GO:0000981">
    <property type="term" value="F:DNA-binding transcription factor activity, RNA polymerase II-specific"/>
    <property type="evidence" value="ECO:0007669"/>
    <property type="project" value="InterPro"/>
</dbReference>
<keyword evidence="4" id="KW-0804">Transcription</keyword>
<evidence type="ECO:0000256" key="1">
    <source>
        <dbReference type="ARBA" id="ARBA00022723"/>
    </source>
</evidence>
<keyword evidence="3" id="KW-0238">DNA-binding</keyword>
<dbReference type="InterPro" id="IPR050797">
    <property type="entry name" value="Carb_Metab_Trans_Reg"/>
</dbReference>
<evidence type="ECO:0000256" key="2">
    <source>
        <dbReference type="ARBA" id="ARBA00023015"/>
    </source>
</evidence>
<dbReference type="EMBL" id="KN847896">
    <property type="protein sequence ID" value="KIR43908.1"/>
    <property type="molecule type" value="Genomic_DNA"/>
</dbReference>
<feature type="compositionally biased region" description="Polar residues" evidence="6">
    <location>
        <begin position="29"/>
        <end position="38"/>
    </location>
</feature>
<feature type="region of interest" description="Disordered" evidence="6">
    <location>
        <begin position="102"/>
        <end position="129"/>
    </location>
</feature>
<dbReference type="PANTHER" id="PTHR31668">
    <property type="entry name" value="GLUCOSE TRANSPORT TRANSCRIPTION REGULATOR RGT1-RELATED-RELATED"/>
    <property type="match status" value="1"/>
</dbReference>
<evidence type="ECO:0000313" key="9">
    <source>
        <dbReference type="Proteomes" id="UP000053392"/>
    </source>
</evidence>
<dbReference type="PANTHER" id="PTHR31668:SF26">
    <property type="entry name" value="GLUCOSE TRANSPORT TRANSCRIPTION REGULATOR RGT1-RELATED"/>
    <property type="match status" value="1"/>
</dbReference>
<feature type="compositionally biased region" description="Basic and acidic residues" evidence="6">
    <location>
        <begin position="18"/>
        <end position="28"/>
    </location>
</feature>
<keyword evidence="1" id="KW-0479">Metal-binding</keyword>
<evidence type="ECO:0000259" key="7">
    <source>
        <dbReference type="PROSITE" id="PS50048"/>
    </source>
</evidence>
<proteinExistence type="predicted"/>